<dbReference type="RefSeq" id="WP_398277084.1">
    <property type="nucleotide sequence ID" value="NZ_JBITLV010000002.1"/>
</dbReference>
<evidence type="ECO:0008006" key="4">
    <source>
        <dbReference type="Google" id="ProtNLM"/>
    </source>
</evidence>
<feature type="transmembrane region" description="Helical" evidence="1">
    <location>
        <begin position="312"/>
        <end position="331"/>
    </location>
</feature>
<feature type="transmembrane region" description="Helical" evidence="1">
    <location>
        <begin position="496"/>
        <end position="516"/>
    </location>
</feature>
<feature type="transmembrane region" description="Helical" evidence="1">
    <location>
        <begin position="107"/>
        <end position="134"/>
    </location>
</feature>
<feature type="transmembrane region" description="Helical" evidence="1">
    <location>
        <begin position="177"/>
        <end position="200"/>
    </location>
</feature>
<comment type="caution">
    <text evidence="2">The sequence shown here is derived from an EMBL/GenBank/DDBJ whole genome shotgun (WGS) entry which is preliminary data.</text>
</comment>
<evidence type="ECO:0000313" key="2">
    <source>
        <dbReference type="EMBL" id="MFI7586744.1"/>
    </source>
</evidence>
<keyword evidence="1" id="KW-1133">Transmembrane helix</keyword>
<sequence>MSLRELVGIALRLRIALLRGSFRTRGGTARLIALVVGSIAALFWGGLILLGMVAARASGSGTQDAALLLFNALLVAWVVLPVLTFVSDDLLDPAKLALLPLTGAQRVIVSGVGSLIGVGAAFTLLVSLSLLTVVDGPGALVVAVVAVVLQLALCVTLSRTCVALLSGALRSRRGRDLGVLLVVLLGLGFQLVNAGVQVFLNDARAAGDVDLHSFASPVRWTPAGWLAAAPTASPAVAVGSLVATAALVAGLVVVWGRTVARAAERVDLTTQARRSARRARGLMPRLLPLPAGRTGAVAAKELRYVTRDPRRLATLAYAGLLPVVVALPFVVSNGSGVSPHLVYLIIGIGLLGGTTAGNRFGMDGSAVYLLITTWTDRRDPRRDLAGGDLAAALIAVPLVVLAGLVLAALGDGWWYLPSALGMALALLAIGLGGAAVQAVIAAWPMPQNATAFSGGGGSGAGFQAFGTSMLLLAGELAALAPLLGLLIPALVMHSTAWSLVLLVVGPAYGAAVGEGLRRVAAARWQASAPEVLLTVSAAR</sequence>
<evidence type="ECO:0000313" key="3">
    <source>
        <dbReference type="Proteomes" id="UP001612915"/>
    </source>
</evidence>
<feature type="transmembrane region" description="Helical" evidence="1">
    <location>
        <begin position="392"/>
        <end position="416"/>
    </location>
</feature>
<reference evidence="2 3" key="1">
    <citation type="submission" date="2024-10" db="EMBL/GenBank/DDBJ databases">
        <title>The Natural Products Discovery Center: Release of the First 8490 Sequenced Strains for Exploring Actinobacteria Biosynthetic Diversity.</title>
        <authorList>
            <person name="Kalkreuter E."/>
            <person name="Kautsar S.A."/>
            <person name="Yang D."/>
            <person name="Bader C.D."/>
            <person name="Teijaro C.N."/>
            <person name="Fluegel L."/>
            <person name="Davis C.M."/>
            <person name="Simpson J.R."/>
            <person name="Lauterbach L."/>
            <person name="Steele A.D."/>
            <person name="Gui C."/>
            <person name="Meng S."/>
            <person name="Li G."/>
            <person name="Viehrig K."/>
            <person name="Ye F."/>
            <person name="Su P."/>
            <person name="Kiefer A.F."/>
            <person name="Nichols A."/>
            <person name="Cepeda A.J."/>
            <person name="Yan W."/>
            <person name="Fan B."/>
            <person name="Jiang Y."/>
            <person name="Adhikari A."/>
            <person name="Zheng C.-J."/>
            <person name="Schuster L."/>
            <person name="Cowan T.M."/>
            <person name="Smanski M.J."/>
            <person name="Chevrette M.G."/>
            <person name="De Carvalho L.P.S."/>
            <person name="Shen B."/>
        </authorList>
    </citation>
    <scope>NUCLEOTIDE SEQUENCE [LARGE SCALE GENOMIC DNA]</scope>
    <source>
        <strain evidence="2 3">NPDC049639</strain>
    </source>
</reference>
<organism evidence="2 3">
    <name type="scientific">Spongisporangium articulatum</name>
    <dbReference type="NCBI Taxonomy" id="3362603"/>
    <lineage>
        <taxon>Bacteria</taxon>
        <taxon>Bacillati</taxon>
        <taxon>Actinomycetota</taxon>
        <taxon>Actinomycetes</taxon>
        <taxon>Kineosporiales</taxon>
        <taxon>Kineosporiaceae</taxon>
        <taxon>Spongisporangium</taxon>
    </lineage>
</organism>
<feature type="transmembrane region" description="Helical" evidence="1">
    <location>
        <begin position="140"/>
        <end position="165"/>
    </location>
</feature>
<name>A0ABW8AK60_9ACTN</name>
<evidence type="ECO:0000256" key="1">
    <source>
        <dbReference type="SAM" id="Phobius"/>
    </source>
</evidence>
<dbReference type="Proteomes" id="UP001612915">
    <property type="component" value="Unassembled WGS sequence"/>
</dbReference>
<feature type="transmembrane region" description="Helical" evidence="1">
    <location>
        <begin position="31"/>
        <end position="53"/>
    </location>
</feature>
<feature type="transmembrane region" description="Helical" evidence="1">
    <location>
        <begin position="422"/>
        <end position="443"/>
    </location>
</feature>
<feature type="transmembrane region" description="Helical" evidence="1">
    <location>
        <begin position="65"/>
        <end position="86"/>
    </location>
</feature>
<accession>A0ABW8AK60</accession>
<feature type="transmembrane region" description="Helical" evidence="1">
    <location>
        <begin position="464"/>
        <end position="490"/>
    </location>
</feature>
<gene>
    <name evidence="2" type="ORF">ACIB24_06675</name>
</gene>
<feature type="transmembrane region" description="Helical" evidence="1">
    <location>
        <begin position="343"/>
        <end position="371"/>
    </location>
</feature>
<protein>
    <recommendedName>
        <fullName evidence="4">ABC-2 type transport system permease protein</fullName>
    </recommendedName>
</protein>
<feature type="transmembrane region" description="Helical" evidence="1">
    <location>
        <begin position="235"/>
        <end position="255"/>
    </location>
</feature>
<keyword evidence="1" id="KW-0812">Transmembrane</keyword>
<keyword evidence="3" id="KW-1185">Reference proteome</keyword>
<dbReference type="EMBL" id="JBITLV010000002">
    <property type="protein sequence ID" value="MFI7586744.1"/>
    <property type="molecule type" value="Genomic_DNA"/>
</dbReference>
<keyword evidence="1" id="KW-0472">Membrane</keyword>
<proteinExistence type="predicted"/>